<dbReference type="InterPro" id="IPR057744">
    <property type="entry name" value="OTAase-like"/>
</dbReference>
<dbReference type="SUPFAM" id="SSF51338">
    <property type="entry name" value="Composite domain of metallo-dependent hydrolases"/>
    <property type="match status" value="2"/>
</dbReference>
<evidence type="ECO:0000313" key="3">
    <source>
        <dbReference type="EMBL" id="NYF50035.1"/>
    </source>
</evidence>
<dbReference type="Gene3D" id="2.30.40.10">
    <property type="entry name" value="Urease, subunit C, domain 1"/>
    <property type="match status" value="1"/>
</dbReference>
<proteinExistence type="predicted"/>
<organism evidence="3 4">
    <name type="scientific">Tunturiibacter lichenicola</name>
    <dbReference type="NCBI Taxonomy" id="2051959"/>
    <lineage>
        <taxon>Bacteria</taxon>
        <taxon>Pseudomonadati</taxon>
        <taxon>Acidobacteriota</taxon>
        <taxon>Terriglobia</taxon>
        <taxon>Terriglobales</taxon>
        <taxon>Acidobacteriaceae</taxon>
        <taxon>Tunturiibacter</taxon>
    </lineage>
</organism>
<keyword evidence="1" id="KW-0732">Signal</keyword>
<dbReference type="InterPro" id="IPR051781">
    <property type="entry name" value="Metallo-dep_Hydrolase"/>
</dbReference>
<feature type="domain" description="Amidohydrolase-related" evidence="2">
    <location>
        <begin position="83"/>
        <end position="424"/>
    </location>
</feature>
<dbReference type="Gene3D" id="3.20.20.140">
    <property type="entry name" value="Metal-dependent hydrolases"/>
    <property type="match status" value="1"/>
</dbReference>
<feature type="chain" id="PRO_5030846585" evidence="1">
    <location>
        <begin position="26"/>
        <end position="432"/>
    </location>
</feature>
<dbReference type="InterPro" id="IPR006680">
    <property type="entry name" value="Amidohydro-rel"/>
</dbReference>
<name>A0A7Y9NIL1_9BACT</name>
<dbReference type="InterPro" id="IPR032466">
    <property type="entry name" value="Metal_Hydrolase"/>
</dbReference>
<dbReference type="Proteomes" id="UP000534186">
    <property type="component" value="Unassembled WGS sequence"/>
</dbReference>
<reference evidence="3 4" key="1">
    <citation type="submission" date="2020-07" db="EMBL/GenBank/DDBJ databases">
        <title>Genomic Encyclopedia of Type Strains, Phase IV (KMG-V): Genome sequencing to study the core and pangenomes of soil and plant-associated prokaryotes.</title>
        <authorList>
            <person name="Whitman W."/>
        </authorList>
    </citation>
    <scope>NUCLEOTIDE SEQUENCE [LARGE SCALE GENOMIC DNA]</scope>
    <source>
        <strain evidence="3 4">M8UP30</strain>
    </source>
</reference>
<keyword evidence="3" id="KW-0378">Hydrolase</keyword>
<dbReference type="PANTHER" id="PTHR43135:SF3">
    <property type="entry name" value="ALPHA-D-RIBOSE 1-METHYLPHOSPHONATE 5-TRIPHOSPHATE DIPHOSPHATASE"/>
    <property type="match status" value="1"/>
</dbReference>
<dbReference type="PANTHER" id="PTHR43135">
    <property type="entry name" value="ALPHA-D-RIBOSE 1-METHYLPHOSPHONATE 5-TRIPHOSPHATE DIPHOSPHATASE"/>
    <property type="match status" value="1"/>
</dbReference>
<dbReference type="AlphaFoldDB" id="A0A7Y9NIL1"/>
<dbReference type="EMBL" id="JACCCV010000001">
    <property type="protein sequence ID" value="NYF50035.1"/>
    <property type="molecule type" value="Genomic_DNA"/>
</dbReference>
<dbReference type="Pfam" id="PF01979">
    <property type="entry name" value="Amidohydro_1"/>
    <property type="match status" value="1"/>
</dbReference>
<dbReference type="InterPro" id="IPR011059">
    <property type="entry name" value="Metal-dep_hydrolase_composite"/>
</dbReference>
<dbReference type="SUPFAM" id="SSF51556">
    <property type="entry name" value="Metallo-dependent hydrolases"/>
    <property type="match status" value="1"/>
</dbReference>
<sequence>MRYANHVKHYLLLILLQIAVSSVVAQTTPRTLLRTGHLLDVKTGAEPAAQTIIVTGDRITAIAPTASTPKQSGDTEIDLTRYTVMPGLIDVHTHLTMAPNFDPYYELSMTPAKEAIIGVENAKVTLEAGFTTVRNVGANDFTDVALRDEINAGHIPGPHMQVSGPALGITGGHMDENLLPYEYHVHGQGVADGIPAVQHQVRENIKYGADLIKIGATGGVLSKGDDPQASQYTLEEMQAIVADAHRLGRKVAAHAHGAQGILFATEAGVDSIEHGSYINDEDIALMKKKGTYLVPTAYLIDWMQQYGNLPPFYQQKMKDVSAVEKQNATKAIKAGVKIALGTDAAVYPHGLNAHEVDVYVNQFGMSPLQGIQTGTTNAADLMGWTDRVGTLEPGKWADLIAIDGDPLKDVKLLQHVPFVMKSGVVYKDETHK</sequence>
<evidence type="ECO:0000313" key="4">
    <source>
        <dbReference type="Proteomes" id="UP000534186"/>
    </source>
</evidence>
<feature type="signal peptide" evidence="1">
    <location>
        <begin position="1"/>
        <end position="25"/>
    </location>
</feature>
<evidence type="ECO:0000256" key="1">
    <source>
        <dbReference type="SAM" id="SignalP"/>
    </source>
</evidence>
<dbReference type="GO" id="GO:0016810">
    <property type="term" value="F:hydrolase activity, acting on carbon-nitrogen (but not peptide) bonds"/>
    <property type="evidence" value="ECO:0007669"/>
    <property type="project" value="InterPro"/>
</dbReference>
<comment type="caution">
    <text evidence="3">The sequence shown here is derived from an EMBL/GenBank/DDBJ whole genome shotgun (WGS) entry which is preliminary data.</text>
</comment>
<dbReference type="CDD" id="cd01299">
    <property type="entry name" value="Met_dep_hydrolase_A"/>
    <property type="match status" value="1"/>
</dbReference>
<protein>
    <submittedName>
        <fullName evidence="3">Imidazolonepropionase-like amidohydrolase</fullName>
    </submittedName>
</protein>
<accession>A0A7Y9NIL1</accession>
<gene>
    <name evidence="3" type="ORF">HDF12_000400</name>
</gene>
<evidence type="ECO:0000259" key="2">
    <source>
        <dbReference type="Pfam" id="PF01979"/>
    </source>
</evidence>